<dbReference type="Gene3D" id="3.30.420.40">
    <property type="match status" value="2"/>
</dbReference>
<dbReference type="Pfam" id="PF00814">
    <property type="entry name" value="TsaD"/>
    <property type="match status" value="1"/>
</dbReference>
<organism evidence="2 3">
    <name type="scientific">Schaalia canis</name>
    <dbReference type="NCBI Taxonomy" id="100469"/>
    <lineage>
        <taxon>Bacteria</taxon>
        <taxon>Bacillati</taxon>
        <taxon>Actinomycetota</taxon>
        <taxon>Actinomycetes</taxon>
        <taxon>Actinomycetales</taxon>
        <taxon>Actinomycetaceae</taxon>
        <taxon>Schaalia</taxon>
    </lineage>
</organism>
<dbReference type="OrthoDB" id="9809995at2"/>
<dbReference type="InterPro" id="IPR022496">
    <property type="entry name" value="T6A_TsaB"/>
</dbReference>
<dbReference type="RefSeq" id="WP_124869404.1">
    <property type="nucleotide sequence ID" value="NZ_RQZF01000003.1"/>
</dbReference>
<dbReference type="PANTHER" id="PTHR11735">
    <property type="entry name" value="TRNA N6-ADENOSINE THREONYLCARBAMOYLTRANSFERASE"/>
    <property type="match status" value="1"/>
</dbReference>
<dbReference type="GO" id="GO:0002949">
    <property type="term" value="P:tRNA threonylcarbamoyladenosine modification"/>
    <property type="evidence" value="ECO:0007669"/>
    <property type="project" value="InterPro"/>
</dbReference>
<comment type="caution">
    <text evidence="2">The sequence shown here is derived from an EMBL/GenBank/DDBJ whole genome shotgun (WGS) entry which is preliminary data.</text>
</comment>
<proteinExistence type="predicted"/>
<feature type="domain" description="Gcp-like" evidence="1">
    <location>
        <begin position="30"/>
        <end position="137"/>
    </location>
</feature>
<dbReference type="EMBL" id="RQZF01000003">
    <property type="protein sequence ID" value="RRC95599.1"/>
    <property type="molecule type" value="Genomic_DNA"/>
</dbReference>
<dbReference type="InterPro" id="IPR000905">
    <property type="entry name" value="Gcp-like_dom"/>
</dbReference>
<dbReference type="AlphaFoldDB" id="A0A3P1SF19"/>
<keyword evidence="3" id="KW-1185">Reference proteome</keyword>
<name>A0A3P1SF19_9ACTO</name>
<protein>
    <submittedName>
        <fullName evidence="2">tRNA (Adenosine(37)-N6)-threonylcarbamoyltransferase complex dimerization subunit type 1 TsaB</fullName>
    </submittedName>
</protein>
<dbReference type="GO" id="GO:0005829">
    <property type="term" value="C:cytosol"/>
    <property type="evidence" value="ECO:0007669"/>
    <property type="project" value="TreeGrafter"/>
</dbReference>
<accession>A0A3P1SF19</accession>
<keyword evidence="2" id="KW-0808">Transferase</keyword>
<sequence>MTILCIDTSQATAIALVRDGKVLARTRNESGRHHAESITPLVREALADAGLPTTLTEAGLTAIAVGTGPAPFTGLRAGLVSARVFAAAASIPVYGVSSLDVIARQALDLLSQETEVIALSDARRKELYWARYRTEGPDDVTRLEGPEVESAADLARSVKSNAVRLVSCAPLPPHAEADLAGLEQGPIAPLDAAVLARIVTARLSRGLEDSLDTEPLYLRRPDIHGQPAARL</sequence>
<evidence type="ECO:0000313" key="3">
    <source>
        <dbReference type="Proteomes" id="UP000280444"/>
    </source>
</evidence>
<dbReference type="GO" id="GO:0016740">
    <property type="term" value="F:transferase activity"/>
    <property type="evidence" value="ECO:0007669"/>
    <property type="project" value="UniProtKB-KW"/>
</dbReference>
<gene>
    <name evidence="2" type="primary">tsaB</name>
    <name evidence="2" type="ORF">EII11_04840</name>
</gene>
<dbReference type="Proteomes" id="UP000280444">
    <property type="component" value="Unassembled WGS sequence"/>
</dbReference>
<reference evidence="2 3" key="1">
    <citation type="submission" date="2018-11" db="EMBL/GenBank/DDBJ databases">
        <title>Genomes From Bacteria Associated with the Canine Oral Cavity: a Test Case for Automated Genome-Based Taxonomic Assignment.</title>
        <authorList>
            <person name="Coil D.A."/>
            <person name="Jospin G."/>
            <person name="Darling A.E."/>
            <person name="Wallis C."/>
            <person name="Davis I.J."/>
            <person name="Harris S."/>
            <person name="Eisen J.A."/>
            <person name="Holcombe L.J."/>
            <person name="O'Flynn C."/>
        </authorList>
    </citation>
    <scope>NUCLEOTIDE SEQUENCE [LARGE SCALE GENOMIC DNA]</scope>
    <source>
        <strain evidence="2 3">OH770</strain>
    </source>
</reference>
<dbReference type="InterPro" id="IPR043129">
    <property type="entry name" value="ATPase_NBD"/>
</dbReference>
<evidence type="ECO:0000313" key="2">
    <source>
        <dbReference type="EMBL" id="RRC95599.1"/>
    </source>
</evidence>
<dbReference type="NCBIfam" id="TIGR03725">
    <property type="entry name" value="T6A_YeaZ"/>
    <property type="match status" value="1"/>
</dbReference>
<dbReference type="PANTHER" id="PTHR11735:SF11">
    <property type="entry name" value="TRNA THREONYLCARBAMOYLADENOSINE BIOSYNTHESIS PROTEIN TSAB"/>
    <property type="match status" value="1"/>
</dbReference>
<dbReference type="SUPFAM" id="SSF53067">
    <property type="entry name" value="Actin-like ATPase domain"/>
    <property type="match status" value="2"/>
</dbReference>
<evidence type="ECO:0000259" key="1">
    <source>
        <dbReference type="Pfam" id="PF00814"/>
    </source>
</evidence>